<keyword evidence="7 11" id="KW-0378">Hydrolase</keyword>
<dbReference type="GO" id="GO:0016020">
    <property type="term" value="C:membrane"/>
    <property type="evidence" value="ECO:0007669"/>
    <property type="project" value="UniProtKB-SubCell"/>
</dbReference>
<feature type="transmembrane region" description="Helical" evidence="11">
    <location>
        <begin position="243"/>
        <end position="264"/>
    </location>
</feature>
<dbReference type="EMBL" id="CAJNOT010001670">
    <property type="protein sequence ID" value="CAF1233550.1"/>
    <property type="molecule type" value="Genomic_DNA"/>
</dbReference>
<dbReference type="Gene3D" id="1.20.1540.10">
    <property type="entry name" value="Rhomboid-like"/>
    <property type="match status" value="1"/>
</dbReference>
<evidence type="ECO:0000313" key="13">
    <source>
        <dbReference type="EMBL" id="CAF1233550.1"/>
    </source>
</evidence>
<dbReference type="AlphaFoldDB" id="A0A814YU17"/>
<keyword evidence="5 11" id="KW-0645">Protease</keyword>
<evidence type="ECO:0000256" key="10">
    <source>
        <dbReference type="ARBA" id="ARBA00023136"/>
    </source>
</evidence>
<evidence type="ECO:0000256" key="11">
    <source>
        <dbReference type="RuleBase" id="RU362115"/>
    </source>
</evidence>
<evidence type="ECO:0000259" key="12">
    <source>
        <dbReference type="Pfam" id="PF01694"/>
    </source>
</evidence>
<dbReference type="PANTHER" id="PTHR22936">
    <property type="entry name" value="RHOMBOID-RELATED"/>
    <property type="match status" value="1"/>
</dbReference>
<comment type="similarity">
    <text evidence="3 11">Belongs to the peptidase S54 family.</text>
</comment>
<dbReference type="Proteomes" id="UP000663864">
    <property type="component" value="Unassembled WGS sequence"/>
</dbReference>
<protein>
    <recommendedName>
        <fullName evidence="4">rhomboid protease</fullName>
        <ecNumber evidence="4">3.4.21.105</ecNumber>
    </recommendedName>
</protein>
<feature type="transmembrane region" description="Helical" evidence="11">
    <location>
        <begin position="107"/>
        <end position="129"/>
    </location>
</feature>
<name>A0A814YU17_9BILA</name>
<dbReference type="InterPro" id="IPR002610">
    <property type="entry name" value="Peptidase_S54_rhomboid-like"/>
</dbReference>
<feature type="transmembrane region" description="Helical" evidence="11">
    <location>
        <begin position="330"/>
        <end position="350"/>
    </location>
</feature>
<keyword evidence="8 11" id="KW-0720">Serine protease</keyword>
<keyword evidence="10 11" id="KW-0472">Membrane</keyword>
<sequence>MSRKLVLNINEYVHSSDLHENSNQIKKNISKCSYPDNISRNDFDQWSIVSNLGNTLQQQMPVVEINTITSNNSNLDQNYRQNRTYMSQSKLNTSSRLEEKQKRRRPWFIWIISIIQLCVFIFELIYNWLLTTRPIETNLSLNPLFGPNPHVLINIGANFSPCMHAIDGITNNVSSTNFPCPNSATLKHTGCTLSQLCGYNGVSSTPNQWYRFIISMFLHVGIVHIVINLLGQLLIAGQIEKKIGIFRIAFIYFASGIFGFILGGNFAPDGLSRVGCSGSLFAVIALALLDLLYHWKKTKYPKIQLTIHLVDIIINFVLGLLPGIDNFSHVGGFVMGLLLGLAILGSPVNLRRRKKPKLFRPIMNDWNNPLWYEKLFYNRQRKWWAWWLVRFISLAVAVTLFALFTESFYSGRIKCSWCKYISCLPVNSWCDLGKLNVVNS</sequence>
<gene>
    <name evidence="13" type="ORF">ZHD862_LOCUS24496</name>
</gene>
<keyword evidence="6 11" id="KW-0812">Transmembrane</keyword>
<feature type="transmembrane region" description="Helical" evidence="11">
    <location>
        <begin position="384"/>
        <end position="404"/>
    </location>
</feature>
<evidence type="ECO:0000256" key="1">
    <source>
        <dbReference type="ARBA" id="ARBA00000156"/>
    </source>
</evidence>
<reference evidence="13" key="1">
    <citation type="submission" date="2021-02" db="EMBL/GenBank/DDBJ databases">
        <authorList>
            <person name="Nowell W R."/>
        </authorList>
    </citation>
    <scope>NUCLEOTIDE SEQUENCE</scope>
</reference>
<evidence type="ECO:0000256" key="4">
    <source>
        <dbReference type="ARBA" id="ARBA00013039"/>
    </source>
</evidence>
<feature type="domain" description="Peptidase S54 rhomboid" evidence="12">
    <location>
        <begin position="207"/>
        <end position="344"/>
    </location>
</feature>
<comment type="catalytic activity">
    <reaction evidence="1 11">
        <text>Cleaves type-1 transmembrane domains using a catalytic dyad composed of serine and histidine that are contributed by different transmembrane domains.</text>
        <dbReference type="EC" id="3.4.21.105"/>
    </reaction>
</comment>
<evidence type="ECO:0000256" key="9">
    <source>
        <dbReference type="ARBA" id="ARBA00022989"/>
    </source>
</evidence>
<organism evidence="13 14">
    <name type="scientific">Rotaria sordida</name>
    <dbReference type="NCBI Taxonomy" id="392033"/>
    <lineage>
        <taxon>Eukaryota</taxon>
        <taxon>Metazoa</taxon>
        <taxon>Spiralia</taxon>
        <taxon>Gnathifera</taxon>
        <taxon>Rotifera</taxon>
        <taxon>Eurotatoria</taxon>
        <taxon>Bdelloidea</taxon>
        <taxon>Philodinida</taxon>
        <taxon>Philodinidae</taxon>
        <taxon>Rotaria</taxon>
    </lineage>
</organism>
<dbReference type="SUPFAM" id="SSF144091">
    <property type="entry name" value="Rhomboid-like"/>
    <property type="match status" value="1"/>
</dbReference>
<dbReference type="Pfam" id="PF01694">
    <property type="entry name" value="Rhomboid"/>
    <property type="match status" value="1"/>
</dbReference>
<evidence type="ECO:0000256" key="8">
    <source>
        <dbReference type="ARBA" id="ARBA00022825"/>
    </source>
</evidence>
<comment type="function">
    <text evidence="11">Serine protease involved in intramembrane proteolysis.</text>
</comment>
<dbReference type="InterPro" id="IPR035952">
    <property type="entry name" value="Rhomboid-like_sf"/>
</dbReference>
<evidence type="ECO:0000256" key="7">
    <source>
        <dbReference type="ARBA" id="ARBA00022801"/>
    </source>
</evidence>
<feature type="transmembrane region" description="Helical" evidence="11">
    <location>
        <begin position="209"/>
        <end position="231"/>
    </location>
</feature>
<accession>A0A814YU17</accession>
<comment type="subcellular location">
    <subcellularLocation>
        <location evidence="2 11">Membrane</location>
        <topology evidence="2 11">Multi-pass membrane protein</topology>
    </subcellularLocation>
</comment>
<dbReference type="PANTHER" id="PTHR22936:SF69">
    <property type="entry name" value="RHOMBOID-LIKE PROTEIN"/>
    <property type="match status" value="1"/>
</dbReference>
<evidence type="ECO:0000256" key="5">
    <source>
        <dbReference type="ARBA" id="ARBA00022670"/>
    </source>
</evidence>
<dbReference type="GO" id="GO:0004252">
    <property type="term" value="F:serine-type endopeptidase activity"/>
    <property type="evidence" value="ECO:0007669"/>
    <property type="project" value="InterPro"/>
</dbReference>
<feature type="transmembrane region" description="Helical" evidence="11">
    <location>
        <begin position="270"/>
        <end position="293"/>
    </location>
</feature>
<evidence type="ECO:0000256" key="2">
    <source>
        <dbReference type="ARBA" id="ARBA00004141"/>
    </source>
</evidence>
<feature type="transmembrane region" description="Helical" evidence="11">
    <location>
        <begin position="305"/>
        <end position="324"/>
    </location>
</feature>
<dbReference type="InterPro" id="IPR022764">
    <property type="entry name" value="Peptidase_S54_rhomboid_dom"/>
</dbReference>
<dbReference type="EC" id="3.4.21.105" evidence="4"/>
<evidence type="ECO:0000313" key="14">
    <source>
        <dbReference type="Proteomes" id="UP000663864"/>
    </source>
</evidence>
<comment type="caution">
    <text evidence="13">The sequence shown here is derived from an EMBL/GenBank/DDBJ whole genome shotgun (WGS) entry which is preliminary data.</text>
</comment>
<evidence type="ECO:0000256" key="6">
    <source>
        <dbReference type="ARBA" id="ARBA00022692"/>
    </source>
</evidence>
<dbReference type="GO" id="GO:0006508">
    <property type="term" value="P:proteolysis"/>
    <property type="evidence" value="ECO:0007669"/>
    <property type="project" value="UniProtKB-KW"/>
</dbReference>
<keyword evidence="9 11" id="KW-1133">Transmembrane helix</keyword>
<proteinExistence type="inferred from homology"/>
<evidence type="ECO:0000256" key="3">
    <source>
        <dbReference type="ARBA" id="ARBA00009045"/>
    </source>
</evidence>